<dbReference type="PANTHER" id="PTHR43649">
    <property type="entry name" value="ARABINOSE-BINDING PROTEIN-RELATED"/>
    <property type="match status" value="1"/>
</dbReference>
<dbReference type="EMBL" id="CP000812">
    <property type="protein sequence ID" value="ABV32971.1"/>
    <property type="molecule type" value="Genomic_DNA"/>
</dbReference>
<dbReference type="Pfam" id="PF01547">
    <property type="entry name" value="SBP_bac_1"/>
    <property type="match status" value="1"/>
</dbReference>
<protein>
    <submittedName>
        <fullName evidence="1">Extracellular solute-binding protein family 1</fullName>
    </submittedName>
</protein>
<keyword evidence="2" id="KW-1185">Reference proteome</keyword>
<accession>A8F487</accession>
<dbReference type="SUPFAM" id="SSF53850">
    <property type="entry name" value="Periplasmic binding protein-like II"/>
    <property type="match status" value="1"/>
</dbReference>
<dbReference type="InterPro" id="IPR050490">
    <property type="entry name" value="Bact_solute-bd_prot1"/>
</dbReference>
<sequence precursor="true">MKSKLFMIFLLIVAVLATAGEVTIWSWRSQDAEVWKQVEAELRKAGYDIKINFTAYAPTEYDAKIALALQTGTGPDIVYSRRLPGGRTQTMIENKLYLPLNDYVDFSNFSSTILKSVTHEGKIYGVPFAVQVVGIFYNKEYYEKYGLKEPETWDELVENAKVLKKNGITPFFIPGKEAWALTMQHAMCGVSVLGPEWIKKLTDGETNFLDPKFTDLNKKLNDLKVYYQDGFLANSTTDQDAAFAFGQAAMVFYGIWGYQNWKNLNPDIQVGYFMVPPATKDQKPYAYVYMDGAITLTSNVKNKKDAIEVLKFCATPQFGTIFANITKNIPGVSGATLPKEPLFEEIMDVYVNHASPYVYWVGSVFVTQKPSLYDDVLSPGMQELYAGKITPEELSKRAQDAISQWYPPLMKK</sequence>
<evidence type="ECO:0000313" key="2">
    <source>
        <dbReference type="Proteomes" id="UP000002016"/>
    </source>
</evidence>
<dbReference type="Gene3D" id="3.40.190.10">
    <property type="entry name" value="Periplasmic binding protein-like II"/>
    <property type="match status" value="2"/>
</dbReference>
<proteinExistence type="predicted"/>
<dbReference type="AlphaFoldDB" id="A8F487"/>
<dbReference type="KEGG" id="tle:Tlet_0404"/>
<reference evidence="1 2" key="1">
    <citation type="submission" date="2007-08" db="EMBL/GenBank/DDBJ databases">
        <title>Complete sequence of Thermotoga lettingae TMO.</title>
        <authorList>
            <consortium name="US DOE Joint Genome Institute"/>
            <person name="Copeland A."/>
            <person name="Lucas S."/>
            <person name="Lapidus A."/>
            <person name="Barry K."/>
            <person name="Glavina del Rio T."/>
            <person name="Dalin E."/>
            <person name="Tice H."/>
            <person name="Pitluck S."/>
            <person name="Foster B."/>
            <person name="Bruce D."/>
            <person name="Schmutz J."/>
            <person name="Larimer F."/>
            <person name="Land M."/>
            <person name="Hauser L."/>
            <person name="Kyrpides N."/>
            <person name="Mikhailova N."/>
            <person name="Nelson K."/>
            <person name="Gogarten J.P."/>
            <person name="Noll K."/>
            <person name="Richardson P."/>
        </authorList>
    </citation>
    <scope>NUCLEOTIDE SEQUENCE [LARGE SCALE GENOMIC DNA]</scope>
    <source>
        <strain evidence="2">ATCC BAA-301 / DSM 14385 / NBRC 107922 / TMO</strain>
    </source>
</reference>
<dbReference type="HOGENOM" id="CLU_031285_12_3_0"/>
<dbReference type="OrthoDB" id="9798191at2"/>
<dbReference type="PANTHER" id="PTHR43649:SF17">
    <property type="entry name" value="ABC TRANSPORTER SOLUTE BINDING PROTEIN-SUGAR TRANSPORT"/>
    <property type="match status" value="1"/>
</dbReference>
<dbReference type="eggNOG" id="COG1653">
    <property type="taxonomic scope" value="Bacteria"/>
</dbReference>
<reference evidence="1 2" key="2">
    <citation type="journal article" date="2009" name="Proc. Natl. Acad. Sci. U.S.A.">
        <title>On the chimeric nature, thermophilic origin, and phylogenetic placement of the Thermotogales.</title>
        <authorList>
            <person name="Zhaxybayeva O."/>
            <person name="Swithers K.S."/>
            <person name="Lapierre P."/>
            <person name="Fournier G.P."/>
            <person name="Bickhart D.M."/>
            <person name="DeBoy R.T."/>
            <person name="Nelson K.E."/>
            <person name="Nesbo C.L."/>
            <person name="Doolittle W.F."/>
            <person name="Gogarten J.P."/>
            <person name="Noll K.M."/>
        </authorList>
    </citation>
    <scope>NUCLEOTIDE SEQUENCE [LARGE SCALE GENOMIC DNA]</scope>
    <source>
        <strain evidence="2">ATCC BAA-301 / DSM 14385 / NBRC 107922 / TMO</strain>
    </source>
</reference>
<dbReference type="InterPro" id="IPR006059">
    <property type="entry name" value="SBP"/>
</dbReference>
<organism evidence="1 2">
    <name type="scientific">Pseudothermotoga lettingae (strain ATCC BAA-301 / DSM 14385 / NBRC 107922 / TMO)</name>
    <name type="common">Thermotoga lettingae</name>
    <dbReference type="NCBI Taxonomy" id="416591"/>
    <lineage>
        <taxon>Bacteria</taxon>
        <taxon>Thermotogati</taxon>
        <taxon>Thermotogota</taxon>
        <taxon>Thermotogae</taxon>
        <taxon>Thermotogales</taxon>
        <taxon>Thermotogaceae</taxon>
        <taxon>Pseudothermotoga</taxon>
    </lineage>
</organism>
<evidence type="ECO:0000313" key="1">
    <source>
        <dbReference type="EMBL" id="ABV32971.1"/>
    </source>
</evidence>
<dbReference type="Proteomes" id="UP000002016">
    <property type="component" value="Chromosome"/>
</dbReference>
<dbReference type="STRING" id="416591.Tlet_0404"/>
<name>A8F487_PSELT</name>
<gene>
    <name evidence="1" type="ordered locus">Tlet_0404</name>
</gene>
<dbReference type="RefSeq" id="WP_012002452.1">
    <property type="nucleotide sequence ID" value="NC_009828.1"/>
</dbReference>